<name>A0A7S2E6P5_9STRA</name>
<evidence type="ECO:0000256" key="2">
    <source>
        <dbReference type="SAM" id="SignalP"/>
    </source>
</evidence>
<feature type="transmembrane region" description="Helical" evidence="1">
    <location>
        <begin position="120"/>
        <end position="138"/>
    </location>
</feature>
<organism evidence="4">
    <name type="scientific">Ditylum brightwellii</name>
    <dbReference type="NCBI Taxonomy" id="49249"/>
    <lineage>
        <taxon>Eukaryota</taxon>
        <taxon>Sar</taxon>
        <taxon>Stramenopiles</taxon>
        <taxon>Ochrophyta</taxon>
        <taxon>Bacillariophyta</taxon>
        <taxon>Mediophyceae</taxon>
        <taxon>Lithodesmiophycidae</taxon>
        <taxon>Lithodesmiales</taxon>
        <taxon>Lithodesmiaceae</taxon>
        <taxon>Ditylum</taxon>
    </lineage>
</organism>
<dbReference type="Pfam" id="PF09335">
    <property type="entry name" value="VTT_dom"/>
    <property type="match status" value="1"/>
</dbReference>
<accession>A0A7S2E6P5</accession>
<proteinExistence type="predicted"/>
<evidence type="ECO:0000259" key="3">
    <source>
        <dbReference type="Pfam" id="PF09335"/>
    </source>
</evidence>
<keyword evidence="1" id="KW-0472">Membrane</keyword>
<keyword evidence="1" id="KW-1133">Transmembrane helix</keyword>
<keyword evidence="2" id="KW-0732">Signal</keyword>
<gene>
    <name evidence="4" type="ORF">DBRI1063_LOCUS4800</name>
</gene>
<dbReference type="InterPro" id="IPR032816">
    <property type="entry name" value="VTT_dom"/>
</dbReference>
<keyword evidence="1" id="KW-0812">Transmembrane</keyword>
<protein>
    <recommendedName>
        <fullName evidence="3">VTT domain-containing protein</fullName>
    </recommendedName>
</protein>
<feature type="domain" description="VTT" evidence="3">
    <location>
        <begin position="200"/>
        <end position="319"/>
    </location>
</feature>
<feature type="chain" id="PRO_5031094071" description="VTT domain-containing protein" evidence="2">
    <location>
        <begin position="21"/>
        <end position="576"/>
    </location>
</feature>
<feature type="transmembrane region" description="Helical" evidence="1">
    <location>
        <begin position="180"/>
        <end position="201"/>
    </location>
</feature>
<dbReference type="InterPro" id="IPR053240">
    <property type="entry name" value="VTT_domain"/>
</dbReference>
<evidence type="ECO:0000313" key="4">
    <source>
        <dbReference type="EMBL" id="CAD9318373.1"/>
    </source>
</evidence>
<dbReference type="EMBL" id="HBGN01007528">
    <property type="protein sequence ID" value="CAD9318373.1"/>
    <property type="molecule type" value="Transcribed_RNA"/>
</dbReference>
<feature type="transmembrane region" description="Helical" evidence="1">
    <location>
        <begin position="207"/>
        <end position="233"/>
    </location>
</feature>
<feature type="signal peptide" evidence="2">
    <location>
        <begin position="1"/>
        <end position="20"/>
    </location>
</feature>
<evidence type="ECO:0000256" key="1">
    <source>
        <dbReference type="SAM" id="Phobius"/>
    </source>
</evidence>
<sequence length="576" mass="62888">MISSILLLLLSLFNTRPTHAFIPSSIHQRSTIIQSPSHGYYQHYKHGEDSHVKLRAMTEEEEEELKKVQEESRLKVLASRRKLIRGTLKNAESLRNFRINNGFVPELDENGKPLKSDSKAALTLTAFVIAAGAVLLRVGGRAAFVSTLGLDFATENPELKDNLDSLLAYASTLNPITEGALFIAAWTFVKVFCFDAGGIVLALSSGILFGGVIQGAVFSAAAATIGSSVAFGLAKMETPIREKALELVEEYPSLRGIEKTVANDGLKAILTLRLAPILPIPLGMYNYVYGVTNVPYLDFAGGIFLGSLKPYLLDSYLGYFGKTVVDGTAASATEDVVLLVALGASVLIGVFASQLAGETWESVQEEVEAEKRAKKAAEGQSKDDNVVWSIMDMELPKWVVGFQYALQDATERMNTMIDVEYKAAVWNYTTAEEIPRNVNPACCEDAPELVLANSGFDFGASTCDGLVLSPVLFGAFLKYANPLYDPTKEEEEEDRMWKDLIDDDMDNMLAAVNDRIASGDLEITCLSSSSSTTTTTDSNSIPSGYMTDVELIDTLKSLRIRAKERIEELKDQIDSK</sequence>
<reference evidence="4" key="1">
    <citation type="submission" date="2021-01" db="EMBL/GenBank/DDBJ databases">
        <authorList>
            <person name="Corre E."/>
            <person name="Pelletier E."/>
            <person name="Niang G."/>
            <person name="Scheremetjew M."/>
            <person name="Finn R."/>
            <person name="Kale V."/>
            <person name="Holt S."/>
            <person name="Cochrane G."/>
            <person name="Meng A."/>
            <person name="Brown T."/>
            <person name="Cohen L."/>
        </authorList>
    </citation>
    <scope>NUCLEOTIDE SEQUENCE</scope>
    <source>
        <strain evidence="4">Pop2</strain>
    </source>
</reference>
<dbReference type="PANTHER" id="PTHR46826:SF1">
    <property type="entry name" value="TVP38_TMEM64 FAMILY MEMBRANE PROTEIN YDJX"/>
    <property type="match status" value="1"/>
</dbReference>
<dbReference type="AlphaFoldDB" id="A0A7S2E6P5"/>
<dbReference type="PANTHER" id="PTHR46826">
    <property type="match status" value="1"/>
</dbReference>